<dbReference type="HOGENOM" id="CLU_062767_1_1_2"/>
<dbReference type="AlphaFoldDB" id="L0KTI6"/>
<dbReference type="Gene3D" id="1.10.10.10">
    <property type="entry name" value="Winged helix-like DNA-binding domain superfamily/Winged helix DNA-binding domain"/>
    <property type="match status" value="1"/>
</dbReference>
<organism evidence="2 3">
    <name type="scientific">Methanomethylovorans hollandica (strain DSM 15978 / NBRC 107637 / DMS1)</name>
    <dbReference type="NCBI Taxonomy" id="867904"/>
    <lineage>
        <taxon>Archaea</taxon>
        <taxon>Methanobacteriati</taxon>
        <taxon>Methanobacteriota</taxon>
        <taxon>Stenosarchaea group</taxon>
        <taxon>Methanomicrobia</taxon>
        <taxon>Methanosarcinales</taxon>
        <taxon>Methanosarcinaceae</taxon>
        <taxon>Methanomethylovorans</taxon>
    </lineage>
</organism>
<sequence>MKSKGLLSLLTFSEKRKDLLLFLLEQPSTLTNIRNKFNVSSPEIAPRIREMESANLMYKDPSTKMYTLTTTGMIVAKSFKPFLDMVGLLEKNEDFWNDHDLSGIPEHLLDRLVDLKDCNFYVDKLENIYDSHKVFTENIGHSSLIKGVSPVYFSSYPDYFMQLAIKNVPTSLILTRSVYDKVENEHADKMKAYCAAKSTELYLLENAKVAFVVTDIFFSMSLFFKSGNYDPRTDLVCFDRSGIQWGNDLFEYYLSQAKKL</sequence>
<dbReference type="Proteomes" id="UP000010866">
    <property type="component" value="Chromosome"/>
</dbReference>
<evidence type="ECO:0000259" key="1">
    <source>
        <dbReference type="Pfam" id="PF08350"/>
    </source>
</evidence>
<evidence type="ECO:0000313" key="3">
    <source>
        <dbReference type="Proteomes" id="UP000010866"/>
    </source>
</evidence>
<dbReference type="Pfam" id="PF08350">
    <property type="entry name" value="FilR1_middle"/>
    <property type="match status" value="1"/>
</dbReference>
<protein>
    <submittedName>
        <fullName evidence="2">Putative transcriptional regulator</fullName>
    </submittedName>
</protein>
<gene>
    <name evidence="2" type="ordered locus">Metho_0144</name>
</gene>
<accession>L0KTI6</accession>
<proteinExistence type="predicted"/>
<dbReference type="InterPro" id="IPR036390">
    <property type="entry name" value="WH_DNA-bd_sf"/>
</dbReference>
<dbReference type="KEGG" id="mhz:Metho_0144"/>
<dbReference type="PIRSF" id="PIRSF006692">
    <property type="entry name" value="TF_HTH_AF0396_prd"/>
    <property type="match status" value="1"/>
</dbReference>
<dbReference type="OrthoDB" id="11410at2157"/>
<keyword evidence="3" id="KW-1185">Reference proteome</keyword>
<dbReference type="InterPro" id="IPR036388">
    <property type="entry name" value="WH-like_DNA-bd_sf"/>
</dbReference>
<reference evidence="3" key="1">
    <citation type="submission" date="2012-02" db="EMBL/GenBank/DDBJ databases">
        <title>Complete sequence of chromosome of Methanomethylovorans hollandica DSM 15978.</title>
        <authorList>
            <person name="Lucas S."/>
            <person name="Copeland A."/>
            <person name="Lapidus A."/>
            <person name="Glavina del Rio T."/>
            <person name="Dalin E."/>
            <person name="Tice H."/>
            <person name="Bruce D."/>
            <person name="Goodwin L."/>
            <person name="Pitluck S."/>
            <person name="Peters L."/>
            <person name="Mikhailova N."/>
            <person name="Held B."/>
            <person name="Kyrpides N."/>
            <person name="Mavromatis K."/>
            <person name="Ivanova N."/>
            <person name="Brettin T."/>
            <person name="Detter J.C."/>
            <person name="Han C."/>
            <person name="Larimer F."/>
            <person name="Land M."/>
            <person name="Hauser L."/>
            <person name="Markowitz V."/>
            <person name="Cheng J.-F."/>
            <person name="Hugenholtz P."/>
            <person name="Woyke T."/>
            <person name="Wu D."/>
            <person name="Spring S."/>
            <person name="Schroeder M."/>
            <person name="Brambilla E."/>
            <person name="Klenk H.-P."/>
            <person name="Eisen J.A."/>
        </authorList>
    </citation>
    <scope>NUCLEOTIDE SEQUENCE [LARGE SCALE GENOMIC DNA]</scope>
    <source>
        <strain evidence="3">DSM 15978 / NBRC 107637 / DMS1</strain>
    </source>
</reference>
<feature type="domain" description="Methanogenesis regulatory protein FilR1 middle" evidence="1">
    <location>
        <begin position="128"/>
        <end position="255"/>
    </location>
</feature>
<dbReference type="InterPro" id="IPR011991">
    <property type="entry name" value="ArsR-like_HTH"/>
</dbReference>
<dbReference type="CDD" id="cd00090">
    <property type="entry name" value="HTH_ARSR"/>
    <property type="match status" value="1"/>
</dbReference>
<name>L0KTI6_METHD</name>
<dbReference type="SUPFAM" id="SSF46785">
    <property type="entry name" value="Winged helix' DNA-binding domain"/>
    <property type="match status" value="1"/>
</dbReference>
<dbReference type="InterPro" id="IPR013561">
    <property type="entry name" value="FilR1_middle_dom"/>
</dbReference>
<dbReference type="InterPro" id="IPR016490">
    <property type="entry name" value="Tscrpt_reg_HTH_AF0396-typ3"/>
</dbReference>
<dbReference type="EMBL" id="CP003362">
    <property type="protein sequence ID" value="AGB48431.1"/>
    <property type="molecule type" value="Genomic_DNA"/>
</dbReference>
<evidence type="ECO:0000313" key="2">
    <source>
        <dbReference type="EMBL" id="AGB48431.1"/>
    </source>
</evidence>